<comment type="similarity">
    <text evidence="2">Belongs to the organo anion transporter (TC 2.A.60) family.</text>
</comment>
<gene>
    <name evidence="12" type="primary">LOC101850586</name>
</gene>
<name>A0ABM1A5U9_APLCA</name>
<dbReference type="SUPFAM" id="SSF100895">
    <property type="entry name" value="Kazal-type serine protease inhibitors"/>
    <property type="match status" value="1"/>
</dbReference>
<evidence type="ECO:0000256" key="8">
    <source>
        <dbReference type="SAM" id="MobiDB-lite"/>
    </source>
</evidence>
<reference evidence="12" key="1">
    <citation type="submission" date="2025-08" db="UniProtKB">
        <authorList>
            <consortium name="RefSeq"/>
        </authorList>
    </citation>
    <scope>IDENTIFICATION</scope>
</reference>
<keyword evidence="7" id="KW-1015">Disulfide bond</keyword>
<dbReference type="Gene3D" id="1.20.1250.20">
    <property type="entry name" value="MFS general substrate transporter like domains"/>
    <property type="match status" value="1"/>
</dbReference>
<feature type="transmembrane region" description="Helical" evidence="9">
    <location>
        <begin position="589"/>
        <end position="613"/>
    </location>
</feature>
<evidence type="ECO:0000256" key="7">
    <source>
        <dbReference type="ARBA" id="ARBA00023157"/>
    </source>
</evidence>
<keyword evidence="11" id="KW-1185">Reference proteome</keyword>
<evidence type="ECO:0000256" key="2">
    <source>
        <dbReference type="ARBA" id="ARBA00009657"/>
    </source>
</evidence>
<keyword evidence="3" id="KW-1003">Cell membrane</keyword>
<comment type="subcellular location">
    <subcellularLocation>
        <location evidence="1">Cell membrane</location>
        <topology evidence="1">Multi-pass membrane protein</topology>
    </subcellularLocation>
</comment>
<protein>
    <submittedName>
        <fullName evidence="12">Solute carrier organic anion transporter family member 2A1</fullName>
    </submittedName>
</protein>
<proteinExistence type="inferred from homology"/>
<dbReference type="PANTHER" id="PTHR11388:SF157">
    <property type="entry name" value="SOLUTE CARRIER ORGANIC ANION TRANSPORTER FAMILY MEMBER 2A1-LIKE"/>
    <property type="match status" value="1"/>
</dbReference>
<dbReference type="InterPro" id="IPR036259">
    <property type="entry name" value="MFS_trans_sf"/>
</dbReference>
<feature type="transmembrane region" description="Helical" evidence="9">
    <location>
        <begin position="480"/>
        <end position="500"/>
    </location>
</feature>
<feature type="transmembrane region" description="Helical" evidence="9">
    <location>
        <begin position="625"/>
        <end position="642"/>
    </location>
</feature>
<organism evidence="11 12">
    <name type="scientific">Aplysia californica</name>
    <name type="common">California sea hare</name>
    <dbReference type="NCBI Taxonomy" id="6500"/>
    <lineage>
        <taxon>Eukaryota</taxon>
        <taxon>Metazoa</taxon>
        <taxon>Spiralia</taxon>
        <taxon>Lophotrochozoa</taxon>
        <taxon>Mollusca</taxon>
        <taxon>Gastropoda</taxon>
        <taxon>Heterobranchia</taxon>
        <taxon>Euthyneura</taxon>
        <taxon>Tectipleura</taxon>
        <taxon>Aplysiida</taxon>
        <taxon>Aplysioidea</taxon>
        <taxon>Aplysiidae</taxon>
        <taxon>Aplysia</taxon>
    </lineage>
</organism>
<feature type="domain" description="Kazal-like" evidence="10">
    <location>
        <begin position="519"/>
        <end position="566"/>
    </location>
</feature>
<evidence type="ECO:0000256" key="6">
    <source>
        <dbReference type="ARBA" id="ARBA00023136"/>
    </source>
</evidence>
<dbReference type="Pfam" id="PF03137">
    <property type="entry name" value="OATP"/>
    <property type="match status" value="1"/>
</dbReference>
<feature type="transmembrane region" description="Helical" evidence="9">
    <location>
        <begin position="126"/>
        <end position="147"/>
    </location>
</feature>
<evidence type="ECO:0000313" key="11">
    <source>
        <dbReference type="Proteomes" id="UP000694888"/>
    </source>
</evidence>
<feature type="transmembrane region" description="Helical" evidence="9">
    <location>
        <begin position="99"/>
        <end position="120"/>
    </location>
</feature>
<keyword evidence="5 9" id="KW-1133">Transmembrane helix</keyword>
<feature type="transmembrane region" description="Helical" evidence="9">
    <location>
        <begin position="279"/>
        <end position="302"/>
    </location>
</feature>
<dbReference type="Pfam" id="PF07648">
    <property type="entry name" value="Kazal_2"/>
    <property type="match status" value="1"/>
</dbReference>
<feature type="transmembrane region" description="Helical" evidence="9">
    <location>
        <begin position="448"/>
        <end position="468"/>
    </location>
</feature>
<evidence type="ECO:0000313" key="12">
    <source>
        <dbReference type="RefSeq" id="XP_012941408.1"/>
    </source>
</evidence>
<evidence type="ECO:0000256" key="1">
    <source>
        <dbReference type="ARBA" id="ARBA00004651"/>
    </source>
</evidence>
<keyword evidence="4 9" id="KW-0812">Transmembrane</keyword>
<dbReference type="SUPFAM" id="SSF103473">
    <property type="entry name" value="MFS general substrate transporter"/>
    <property type="match status" value="1"/>
</dbReference>
<evidence type="ECO:0000259" key="10">
    <source>
        <dbReference type="PROSITE" id="PS51465"/>
    </source>
</evidence>
<dbReference type="InterPro" id="IPR002350">
    <property type="entry name" value="Kazal_dom"/>
</dbReference>
<dbReference type="InterPro" id="IPR036058">
    <property type="entry name" value="Kazal_dom_sf"/>
</dbReference>
<sequence length="725" mass="79296">MSDQQAHDNGGYVNDPKDNSLKIKALPVAPPLDEEDDEVDLSFGIGPFRSKLLGKCFSNMYVFVVCAGLAGMVSRMGPTTISGHMMGLKAQYNLNDGQIADFPMMNNVGTVITTLAIAHFGKKSHIPFIIGLCAFTNGLLLMIPAFVHFAKPYHLPGKEAADPQQMMMMLMTQMCVPPTNGSGSIPMMPPRDDDRLGYDLFMTVMTLSGMVTPSFFVLPPIFIDNNTVKKARTGILMGITTVLMEISVPVGLFINRATVKEPVDLKDTSLDPKDPRFVGAWWIPLLIFGVLGVTIGIPMMLFPRHLISPKRQKMALEKAKIAFVGGEKTDTGMASNGNGKLNGDSPPTYQETNGERRNSLYPPAATTTERRASLIGDVVYSQPVEKEGASLAELLKEVPSTMLRLLKNPFFVLTIFFILMVTIIMRGAETFRFTYPVYEYDYDLEDALLFSSLSVGIGMISGTFFSGFLSSRTKSKGGLVLIMVFAYLAAAAITPVVLAFPCDTVKFHGLDDAKYGIPVNGSDVCSCQNGFIAPVCGADGNTYYSPCYAGCTGRTPDMMGYVNCSLLENFDKGDTAANLPCPRNCENGFWAFIVIMGLGIFAFQASLIPAELLIIRSVEPRDRSFGIGCLFFAMILLAIPAPKMFGSMYDNLGCIAKIGNICVGYDREIIRYILTGMDTSAYGGAFLVVCTMYLVTKYQDRKERKKKARKQLSVMTPPSVNVYKM</sequence>
<keyword evidence="6 9" id="KW-0472">Membrane</keyword>
<feature type="transmembrane region" description="Helical" evidence="9">
    <location>
        <begin position="235"/>
        <end position="259"/>
    </location>
</feature>
<dbReference type="GeneID" id="101850586"/>
<feature type="transmembrane region" description="Helical" evidence="9">
    <location>
        <begin position="60"/>
        <end position="78"/>
    </location>
</feature>
<dbReference type="InterPro" id="IPR004156">
    <property type="entry name" value="OATP"/>
</dbReference>
<feature type="compositionally biased region" description="Polar residues" evidence="8">
    <location>
        <begin position="333"/>
        <end position="352"/>
    </location>
</feature>
<accession>A0ABM1A5U9</accession>
<dbReference type="Proteomes" id="UP000694888">
    <property type="component" value="Unplaced"/>
</dbReference>
<dbReference type="PROSITE" id="PS51465">
    <property type="entry name" value="KAZAL_2"/>
    <property type="match status" value="1"/>
</dbReference>
<evidence type="ECO:0000256" key="5">
    <source>
        <dbReference type="ARBA" id="ARBA00022989"/>
    </source>
</evidence>
<dbReference type="RefSeq" id="XP_012941408.1">
    <property type="nucleotide sequence ID" value="XM_013085954.2"/>
</dbReference>
<feature type="region of interest" description="Disordered" evidence="8">
    <location>
        <begin position="333"/>
        <end position="361"/>
    </location>
</feature>
<dbReference type="PANTHER" id="PTHR11388">
    <property type="entry name" value="ORGANIC ANION TRANSPORTER"/>
    <property type="match status" value="1"/>
</dbReference>
<feature type="transmembrane region" description="Helical" evidence="9">
    <location>
        <begin position="410"/>
        <end position="428"/>
    </location>
</feature>
<feature type="transmembrane region" description="Helical" evidence="9">
    <location>
        <begin position="200"/>
        <end position="223"/>
    </location>
</feature>
<evidence type="ECO:0000256" key="9">
    <source>
        <dbReference type="SAM" id="Phobius"/>
    </source>
</evidence>
<evidence type="ECO:0000256" key="4">
    <source>
        <dbReference type="ARBA" id="ARBA00022692"/>
    </source>
</evidence>
<feature type="transmembrane region" description="Helical" evidence="9">
    <location>
        <begin position="679"/>
        <end position="696"/>
    </location>
</feature>
<evidence type="ECO:0000256" key="3">
    <source>
        <dbReference type="ARBA" id="ARBA00022475"/>
    </source>
</evidence>